<comment type="caution">
    <text evidence="2">The sequence shown here is derived from an EMBL/GenBank/DDBJ whole genome shotgun (WGS) entry which is preliminary data.</text>
</comment>
<name>A0AAQ4DUT0_AMBAM</name>
<keyword evidence="1" id="KW-0175">Coiled coil</keyword>
<dbReference type="EMBL" id="JARKHS020026554">
    <property type="protein sequence ID" value="KAK8766220.1"/>
    <property type="molecule type" value="Genomic_DNA"/>
</dbReference>
<accession>A0AAQ4DUT0</accession>
<evidence type="ECO:0000313" key="3">
    <source>
        <dbReference type="Proteomes" id="UP001321473"/>
    </source>
</evidence>
<keyword evidence="3" id="KW-1185">Reference proteome</keyword>
<evidence type="ECO:0000256" key="1">
    <source>
        <dbReference type="SAM" id="Coils"/>
    </source>
</evidence>
<feature type="coiled-coil region" evidence="1">
    <location>
        <begin position="89"/>
        <end position="131"/>
    </location>
</feature>
<dbReference type="AlphaFoldDB" id="A0AAQ4DUT0"/>
<protein>
    <submittedName>
        <fullName evidence="2">Uncharacterized protein</fullName>
    </submittedName>
</protein>
<dbReference type="Proteomes" id="UP001321473">
    <property type="component" value="Unassembled WGS sequence"/>
</dbReference>
<organism evidence="2 3">
    <name type="scientific">Amblyomma americanum</name>
    <name type="common">Lone star tick</name>
    <dbReference type="NCBI Taxonomy" id="6943"/>
    <lineage>
        <taxon>Eukaryota</taxon>
        <taxon>Metazoa</taxon>
        <taxon>Ecdysozoa</taxon>
        <taxon>Arthropoda</taxon>
        <taxon>Chelicerata</taxon>
        <taxon>Arachnida</taxon>
        <taxon>Acari</taxon>
        <taxon>Parasitiformes</taxon>
        <taxon>Ixodida</taxon>
        <taxon>Ixodoidea</taxon>
        <taxon>Ixodidae</taxon>
        <taxon>Amblyomminae</taxon>
        <taxon>Amblyomma</taxon>
    </lineage>
</organism>
<gene>
    <name evidence="2" type="ORF">V5799_006990</name>
</gene>
<feature type="non-terminal residue" evidence="2">
    <location>
        <position position="276"/>
    </location>
</feature>
<proteinExistence type="predicted"/>
<evidence type="ECO:0000313" key="2">
    <source>
        <dbReference type="EMBL" id="KAK8766220.1"/>
    </source>
</evidence>
<sequence length="276" mass="30757">MSRYTNKVHVKAVESNECRPSKRPKLDEVIDLDDDFPDADFTVEEFDLCLTQATGATSKPTSSTTNAGDIINGVLAPSKDLSYNLDGQIQLLQRKVASLSKELHDTRLSKQDELKAQADAFARERLDLKAQIEFKDGELRNSAIRQVTLEEKLRGKGIETRLKQTVDEATSTDDAPSRTNANVVASTPKGISTLSWGSDRATWLSSQYEMYPLPGSQRERSELAHLDLLRDYVNKRKNDIEQGVPYAVILSLRSLSESMNETLMCASTADNTPCER</sequence>
<reference evidence="2 3" key="1">
    <citation type="journal article" date="2023" name="Arcadia Sci">
        <title>De novo assembly of a long-read Amblyomma americanum tick genome.</title>
        <authorList>
            <person name="Chou S."/>
            <person name="Poskanzer K.E."/>
            <person name="Rollins M."/>
            <person name="Thuy-Boun P.S."/>
        </authorList>
    </citation>
    <scope>NUCLEOTIDE SEQUENCE [LARGE SCALE GENOMIC DNA]</scope>
    <source>
        <strain evidence="2">F_SG_1</strain>
        <tissue evidence="2">Salivary glands</tissue>
    </source>
</reference>